<keyword evidence="3" id="KW-1185">Reference proteome</keyword>
<gene>
    <name evidence="2" type="ORF">K7432_004500</name>
</gene>
<reference evidence="2 3" key="1">
    <citation type="submission" date="2023-04" db="EMBL/GenBank/DDBJ databases">
        <title>Genome of Basidiobolus ranarum AG-B5.</title>
        <authorList>
            <person name="Stajich J.E."/>
            <person name="Carter-House D."/>
            <person name="Gryganskyi A."/>
        </authorList>
    </citation>
    <scope>NUCLEOTIDE SEQUENCE [LARGE SCALE GENOMIC DNA]</scope>
    <source>
        <strain evidence="2 3">AG-B5</strain>
    </source>
</reference>
<dbReference type="Proteomes" id="UP001479436">
    <property type="component" value="Unassembled WGS sequence"/>
</dbReference>
<evidence type="ECO:0000313" key="3">
    <source>
        <dbReference type="Proteomes" id="UP001479436"/>
    </source>
</evidence>
<sequence length="271" mass="31514">MQENWWYNKSVQELTIEQQNNSDLRLIGEQILWLIDQRLNFSYSHPNQFQRTFNLISQHSYNLLLSKLDLSFCLPNTTATVTTVKVFIAIHYLKFGYDLVEHLLLSAFGLIKDSDSDPAATDKETEDQVPKPMESHQTPFESRRFERARTRGRGRGRGRGREKLVKPCTPEFQKPLKPKELPPNFKLEMNNSDYKEALSNVIHQINDLDKPTFQTSKHFLENSGQFRYMTTVMSTDKKFKWSASAFSLDMEISEQMAAKNLLESITGYKFA</sequence>
<evidence type="ECO:0008006" key="4">
    <source>
        <dbReference type="Google" id="ProtNLM"/>
    </source>
</evidence>
<evidence type="ECO:0000256" key="1">
    <source>
        <dbReference type="SAM" id="MobiDB-lite"/>
    </source>
</evidence>
<accession>A0ABR2W4I1</accession>
<dbReference type="EMBL" id="JASJQH010007031">
    <property type="protein sequence ID" value="KAK9719873.1"/>
    <property type="molecule type" value="Genomic_DNA"/>
</dbReference>
<name>A0ABR2W4I1_9FUNG</name>
<comment type="caution">
    <text evidence="2">The sequence shown here is derived from an EMBL/GenBank/DDBJ whole genome shotgun (WGS) entry which is preliminary data.</text>
</comment>
<feature type="region of interest" description="Disordered" evidence="1">
    <location>
        <begin position="116"/>
        <end position="163"/>
    </location>
</feature>
<organism evidence="2 3">
    <name type="scientific">Basidiobolus ranarum</name>
    <dbReference type="NCBI Taxonomy" id="34480"/>
    <lineage>
        <taxon>Eukaryota</taxon>
        <taxon>Fungi</taxon>
        <taxon>Fungi incertae sedis</taxon>
        <taxon>Zoopagomycota</taxon>
        <taxon>Entomophthoromycotina</taxon>
        <taxon>Basidiobolomycetes</taxon>
        <taxon>Basidiobolales</taxon>
        <taxon>Basidiobolaceae</taxon>
        <taxon>Basidiobolus</taxon>
    </lineage>
</organism>
<feature type="compositionally biased region" description="Basic and acidic residues" evidence="1">
    <location>
        <begin position="116"/>
        <end position="129"/>
    </location>
</feature>
<protein>
    <recommendedName>
        <fullName evidence="4">DRBM domain-containing protein</fullName>
    </recommendedName>
</protein>
<evidence type="ECO:0000313" key="2">
    <source>
        <dbReference type="EMBL" id="KAK9719873.1"/>
    </source>
</evidence>
<proteinExistence type="predicted"/>